<accession>X1BMN8</accession>
<reference evidence="3" key="1">
    <citation type="journal article" date="2014" name="Front. Microbiol.">
        <title>High frequency of phylogenetically diverse reductive dehalogenase-homologous genes in deep subseafloor sedimentary metagenomes.</title>
        <authorList>
            <person name="Kawai M."/>
            <person name="Futagami T."/>
            <person name="Toyoda A."/>
            <person name="Takaki Y."/>
            <person name="Nishi S."/>
            <person name="Hori S."/>
            <person name="Arai W."/>
            <person name="Tsubouchi T."/>
            <person name="Morono Y."/>
            <person name="Uchiyama I."/>
            <person name="Ito T."/>
            <person name="Fujiyama A."/>
            <person name="Inagaki F."/>
            <person name="Takami H."/>
        </authorList>
    </citation>
    <scope>NUCLEOTIDE SEQUENCE</scope>
    <source>
        <strain evidence="3">Expedition CK06-06</strain>
    </source>
</reference>
<feature type="domain" description="Methyltransferase type 11" evidence="2">
    <location>
        <begin position="39"/>
        <end position="127"/>
    </location>
</feature>
<keyword evidence="1" id="KW-1133">Transmembrane helix</keyword>
<sequence>MDYRDYIDGQTGEQFWFKSKKDLINILMNKIGRKNLKILNIGSGTGVDLEIMNRFGNIYIIDINKKALDLIPSNLYSEKKVCDATALPYPNDFFDIVCSFDVFEHIENDKKAVLEAHRVLKKNGLLLLMVPAFNFLFSAHDKALLHYRRYSKKKLYDLLRIFKYEYLSYWNSILFIPLSILRILKKRAKPKTDYFNLPSLLEKAFLNFLRIENKLIMKDYRLPFGLSLVGVYRK</sequence>
<feature type="transmembrane region" description="Helical" evidence="1">
    <location>
        <begin position="125"/>
        <end position="147"/>
    </location>
</feature>
<dbReference type="Gene3D" id="3.40.50.150">
    <property type="entry name" value="Vaccinia Virus protein VP39"/>
    <property type="match status" value="1"/>
</dbReference>
<evidence type="ECO:0000313" key="3">
    <source>
        <dbReference type="EMBL" id="GAG73376.1"/>
    </source>
</evidence>
<dbReference type="SUPFAM" id="SSF53335">
    <property type="entry name" value="S-adenosyl-L-methionine-dependent methyltransferases"/>
    <property type="match status" value="1"/>
</dbReference>
<proteinExistence type="predicted"/>
<organism evidence="3">
    <name type="scientific">marine sediment metagenome</name>
    <dbReference type="NCBI Taxonomy" id="412755"/>
    <lineage>
        <taxon>unclassified sequences</taxon>
        <taxon>metagenomes</taxon>
        <taxon>ecological metagenomes</taxon>
    </lineage>
</organism>
<gene>
    <name evidence="3" type="ORF">S01H4_06021</name>
</gene>
<dbReference type="Pfam" id="PF08241">
    <property type="entry name" value="Methyltransf_11"/>
    <property type="match status" value="1"/>
</dbReference>
<evidence type="ECO:0000256" key="1">
    <source>
        <dbReference type="SAM" id="Phobius"/>
    </source>
</evidence>
<keyword evidence="1" id="KW-0472">Membrane</keyword>
<feature type="transmembrane region" description="Helical" evidence="1">
    <location>
        <begin position="167"/>
        <end position="184"/>
    </location>
</feature>
<dbReference type="AlphaFoldDB" id="X1BMN8"/>
<dbReference type="GO" id="GO:0008757">
    <property type="term" value="F:S-adenosylmethionine-dependent methyltransferase activity"/>
    <property type="evidence" value="ECO:0007669"/>
    <property type="project" value="InterPro"/>
</dbReference>
<evidence type="ECO:0000259" key="2">
    <source>
        <dbReference type="Pfam" id="PF08241"/>
    </source>
</evidence>
<name>X1BMN8_9ZZZZ</name>
<dbReference type="CDD" id="cd02440">
    <property type="entry name" value="AdoMet_MTases"/>
    <property type="match status" value="1"/>
</dbReference>
<protein>
    <recommendedName>
        <fullName evidence="2">Methyltransferase type 11 domain-containing protein</fullName>
    </recommendedName>
</protein>
<keyword evidence="1" id="KW-0812">Transmembrane</keyword>
<dbReference type="InterPro" id="IPR013216">
    <property type="entry name" value="Methyltransf_11"/>
</dbReference>
<dbReference type="EMBL" id="BART01001809">
    <property type="protein sequence ID" value="GAG73376.1"/>
    <property type="molecule type" value="Genomic_DNA"/>
</dbReference>
<dbReference type="InterPro" id="IPR029063">
    <property type="entry name" value="SAM-dependent_MTases_sf"/>
</dbReference>
<comment type="caution">
    <text evidence="3">The sequence shown here is derived from an EMBL/GenBank/DDBJ whole genome shotgun (WGS) entry which is preliminary data.</text>
</comment>